<dbReference type="EMBL" id="LNYO01000016">
    <property type="protein sequence ID" value="KTD35182.1"/>
    <property type="molecule type" value="Genomic_DNA"/>
</dbReference>
<feature type="compositionally biased region" description="Polar residues" evidence="1">
    <location>
        <begin position="458"/>
        <end position="479"/>
    </location>
</feature>
<reference evidence="3 4" key="1">
    <citation type="submission" date="2015-11" db="EMBL/GenBank/DDBJ databases">
        <title>Genomic analysis of 38 Legionella species identifies large and diverse effector repertoires.</title>
        <authorList>
            <person name="Burstein D."/>
            <person name="Amaro F."/>
            <person name="Zusman T."/>
            <person name="Lifshitz Z."/>
            <person name="Cohen O."/>
            <person name="Gilbert J.A."/>
            <person name="Pupko T."/>
            <person name="Shuman H.A."/>
            <person name="Segal G."/>
        </authorList>
    </citation>
    <scope>NUCLEOTIDE SEQUENCE [LARGE SCALE GENOMIC DNA]</scope>
    <source>
        <strain evidence="3 4">ATCC 49506</strain>
    </source>
</reference>
<dbReference type="SMART" id="SM00248">
    <property type="entry name" value="ANK"/>
    <property type="match status" value="2"/>
</dbReference>
<dbReference type="PROSITE" id="PS50181">
    <property type="entry name" value="FBOX"/>
    <property type="match status" value="1"/>
</dbReference>
<evidence type="ECO:0000259" key="2">
    <source>
        <dbReference type="PROSITE" id="PS50181"/>
    </source>
</evidence>
<gene>
    <name evidence="3" type="ORF">Lnau_1853</name>
</gene>
<feature type="domain" description="F-box" evidence="2">
    <location>
        <begin position="12"/>
        <end position="62"/>
    </location>
</feature>
<dbReference type="InterPro" id="IPR001810">
    <property type="entry name" value="F-box_dom"/>
</dbReference>
<organism evidence="3 4">
    <name type="scientific">Legionella nautarum</name>
    <dbReference type="NCBI Taxonomy" id="45070"/>
    <lineage>
        <taxon>Bacteria</taxon>
        <taxon>Pseudomonadati</taxon>
        <taxon>Pseudomonadota</taxon>
        <taxon>Gammaproteobacteria</taxon>
        <taxon>Legionellales</taxon>
        <taxon>Legionellaceae</taxon>
        <taxon>Legionella</taxon>
    </lineage>
</organism>
<protein>
    <submittedName>
        <fullName evidence="3">Ankyrin repeats (3 copies)</fullName>
    </submittedName>
</protein>
<dbReference type="OrthoDB" id="5657194at2"/>
<comment type="caution">
    <text evidence="3">The sequence shown here is derived from an EMBL/GenBank/DDBJ whole genome shotgun (WGS) entry which is preliminary data.</text>
</comment>
<evidence type="ECO:0000313" key="3">
    <source>
        <dbReference type="EMBL" id="KTD35182.1"/>
    </source>
</evidence>
<dbReference type="Proteomes" id="UP000054725">
    <property type="component" value="Unassembled WGS sequence"/>
</dbReference>
<proteinExistence type="predicted"/>
<dbReference type="Gene3D" id="1.25.40.20">
    <property type="entry name" value="Ankyrin repeat-containing domain"/>
    <property type="match status" value="1"/>
</dbReference>
<dbReference type="InterPro" id="IPR036047">
    <property type="entry name" value="F-box-like_dom_sf"/>
</dbReference>
<dbReference type="STRING" id="45070.Lnau_1853"/>
<dbReference type="AlphaFoldDB" id="A0A0W0WS79"/>
<dbReference type="Pfam" id="PF12796">
    <property type="entry name" value="Ank_2"/>
    <property type="match status" value="1"/>
</dbReference>
<dbReference type="SUPFAM" id="SSF81383">
    <property type="entry name" value="F-box domain"/>
    <property type="match status" value="1"/>
</dbReference>
<dbReference type="Gene3D" id="1.20.1280.50">
    <property type="match status" value="1"/>
</dbReference>
<feature type="region of interest" description="Disordered" evidence="1">
    <location>
        <begin position="442"/>
        <end position="479"/>
    </location>
</feature>
<evidence type="ECO:0000313" key="4">
    <source>
        <dbReference type="Proteomes" id="UP000054725"/>
    </source>
</evidence>
<name>A0A0W0WS79_9GAMM</name>
<dbReference type="RefSeq" id="WP_058504895.1">
    <property type="nucleotide sequence ID" value="NZ_CAAAIF010000025.1"/>
</dbReference>
<dbReference type="Pfam" id="PF12937">
    <property type="entry name" value="F-box-like"/>
    <property type="match status" value="1"/>
</dbReference>
<sequence length="479" mass="55189">MRNPIEPTGNERDQPIELPSEVWSHILSLLDLEWFIKHFKNLELVNTTFRDLINDRLFWENLFISFFPQDLPSPLPEDFNWKKEFVTLYTQQYGFLRPETQKLIALIVAGDIDRIQKSNISIEDLKADNLVLIKTATRLNQRDILEYFYSLYQARIESAQAATESAQEKKEMEQEFKLLRWAVLQPRGEVFVSDATCLAAEAGRWDLLFTLLNTPENPVLRNYKLFRELYSSVIRSEQMYMLKRLNNFMVRHQAMTLATPSTARIGGVVKCYLSKAISIAASKGATSIFIKLSHQLHQELIQNEQELNNAIASSARTEKIECLKRSRDIKKFHFTNTLETALVSAVKNGHIPIIKYALEQQFVRINQQLDGRTLLSTAAYYYQPKLVQFLLANQADPKLALDELIRFSSSIRENKPHYEEMKSILQQAIDEREKLSAVVAPTTSTNADNPNLFFDSSEAANPQSTSEQQKQQNHTVTFS</sequence>
<dbReference type="PATRIC" id="fig|45070.6.peg.1947"/>
<dbReference type="InterPro" id="IPR036770">
    <property type="entry name" value="Ankyrin_rpt-contain_sf"/>
</dbReference>
<dbReference type="InterPro" id="IPR002110">
    <property type="entry name" value="Ankyrin_rpt"/>
</dbReference>
<evidence type="ECO:0000256" key="1">
    <source>
        <dbReference type="SAM" id="MobiDB-lite"/>
    </source>
</evidence>
<dbReference type="SUPFAM" id="SSF48403">
    <property type="entry name" value="Ankyrin repeat"/>
    <property type="match status" value="1"/>
</dbReference>
<keyword evidence="4" id="KW-1185">Reference proteome</keyword>
<accession>A0A0W0WS79</accession>